<gene>
    <name evidence="1" type="ORF">PMES_02893</name>
</gene>
<dbReference type="Gene3D" id="3.40.1230.10">
    <property type="entry name" value="MTH938-like"/>
    <property type="match status" value="1"/>
</dbReference>
<organism evidence="1 2">
    <name type="scientific">Profundibacterium mesophilum KAUST100406-0324</name>
    <dbReference type="NCBI Taxonomy" id="1037889"/>
    <lineage>
        <taxon>Bacteria</taxon>
        <taxon>Pseudomonadati</taxon>
        <taxon>Pseudomonadota</taxon>
        <taxon>Alphaproteobacteria</taxon>
        <taxon>Rhodobacterales</taxon>
        <taxon>Roseobacteraceae</taxon>
        <taxon>Profundibacterium</taxon>
    </lineage>
</organism>
<dbReference type="InterPro" id="IPR007523">
    <property type="entry name" value="NDUFAF3/AAMDC"/>
</dbReference>
<dbReference type="InterPro" id="IPR036748">
    <property type="entry name" value="MTH938-like_sf"/>
</dbReference>
<dbReference type="PANTHER" id="PTHR21192">
    <property type="entry name" value="NUCLEAR PROTEIN E3-3"/>
    <property type="match status" value="1"/>
</dbReference>
<evidence type="ECO:0000313" key="1">
    <source>
        <dbReference type="EMBL" id="KAF0674817.1"/>
    </source>
</evidence>
<evidence type="ECO:0000313" key="2">
    <source>
        <dbReference type="Proteomes" id="UP000698242"/>
    </source>
</evidence>
<dbReference type="RefSeq" id="WP_159966402.1">
    <property type="nucleotide sequence ID" value="NZ_APKE01000035.1"/>
</dbReference>
<dbReference type="PANTHER" id="PTHR21192:SF2">
    <property type="entry name" value="NADH DEHYDROGENASE [UBIQUINONE] 1 ALPHA SUBCOMPLEX ASSEMBLY FACTOR 3"/>
    <property type="match status" value="1"/>
</dbReference>
<accession>A0A921TCF3</accession>
<reference evidence="1" key="1">
    <citation type="submission" date="2013-03" db="EMBL/GenBank/DDBJ databases">
        <title>Genome Sequence of the Profundibacterium mesophilum strain KAUST100406-0324T from Red Sea, a novel genus in the family Rhodobacteraceae.</title>
        <authorList>
            <person name="Essack M."/>
            <person name="Alam I."/>
            <person name="Lafi F."/>
            <person name="Alawi W."/>
            <person name="Kamanu F."/>
            <person name="Al-Suwailem A."/>
            <person name="Lee O.O."/>
            <person name="Xu Y."/>
            <person name="Bajic V."/>
            <person name="Qian P.-Y."/>
            <person name="Archer J."/>
        </authorList>
    </citation>
    <scope>NUCLEOTIDE SEQUENCE</scope>
    <source>
        <strain evidence="1">KAUST100406-0324</strain>
    </source>
</reference>
<comment type="caution">
    <text evidence="1">The sequence shown here is derived from an EMBL/GenBank/DDBJ whole genome shotgun (WGS) entry which is preliminary data.</text>
</comment>
<dbReference type="Proteomes" id="UP000698242">
    <property type="component" value="Unassembled WGS sequence"/>
</dbReference>
<dbReference type="AlphaFoldDB" id="A0A921TCF3"/>
<sequence length="121" mass="12702">MRLNEVNFENGLPVEGYGPGFFRVGGQLIHGDCLILPGGVQDWGGYDDAAPLLAARGKIDVLFMGTGAEIAHLPASLRAKLEEAGLGIEAMSSPAACRTYNVLLSEGRRVGAALRALPRPA</sequence>
<dbReference type="EMBL" id="APKE01000035">
    <property type="protein sequence ID" value="KAF0674817.1"/>
    <property type="molecule type" value="Genomic_DNA"/>
</dbReference>
<evidence type="ECO:0008006" key="3">
    <source>
        <dbReference type="Google" id="ProtNLM"/>
    </source>
</evidence>
<dbReference type="CDD" id="cd00248">
    <property type="entry name" value="Mth938-like"/>
    <property type="match status" value="1"/>
</dbReference>
<keyword evidence="2" id="KW-1185">Reference proteome</keyword>
<dbReference type="OrthoDB" id="7351393at2"/>
<dbReference type="Pfam" id="PF04430">
    <property type="entry name" value="DUF498"/>
    <property type="match status" value="1"/>
</dbReference>
<protein>
    <recommendedName>
        <fullName evidence="3">Mth938-like domain-containing protein</fullName>
    </recommendedName>
</protein>
<proteinExistence type="predicted"/>
<name>A0A921TCF3_9RHOB</name>
<dbReference type="SUPFAM" id="SSF64076">
    <property type="entry name" value="MTH938-like"/>
    <property type="match status" value="1"/>
</dbReference>